<dbReference type="SUPFAM" id="SSF53597">
    <property type="entry name" value="Dihydrofolate reductase-like"/>
    <property type="match status" value="1"/>
</dbReference>
<dbReference type="STRING" id="1993.SAMN04489713_126107"/>
<dbReference type="InterPro" id="IPR024072">
    <property type="entry name" value="DHFR-like_dom_sf"/>
</dbReference>
<accession>A0A1I5XFS2</accession>
<evidence type="ECO:0000313" key="2">
    <source>
        <dbReference type="Proteomes" id="UP000183413"/>
    </source>
</evidence>
<evidence type="ECO:0000313" key="1">
    <source>
        <dbReference type="EMBL" id="SFQ30507.1"/>
    </source>
</evidence>
<reference evidence="1 2" key="1">
    <citation type="submission" date="2016-10" db="EMBL/GenBank/DDBJ databases">
        <authorList>
            <person name="de Groot N.N."/>
        </authorList>
    </citation>
    <scope>NUCLEOTIDE SEQUENCE [LARGE SCALE GENOMIC DNA]</scope>
    <source>
        <strain evidence="1 2">DSM 43067</strain>
    </source>
</reference>
<dbReference type="EMBL" id="FOVH01000026">
    <property type="protein sequence ID" value="SFQ30507.1"/>
    <property type="molecule type" value="Genomic_DNA"/>
</dbReference>
<protein>
    <submittedName>
        <fullName evidence="1">Dihydrofolate reductase</fullName>
    </submittedName>
</protein>
<dbReference type="Proteomes" id="UP000183413">
    <property type="component" value="Unassembled WGS sequence"/>
</dbReference>
<name>A0A1I5XFS2_9ACTN</name>
<dbReference type="eggNOG" id="COG0262">
    <property type="taxonomic scope" value="Bacteria"/>
</dbReference>
<dbReference type="Gene3D" id="3.40.430.10">
    <property type="entry name" value="Dihydrofolate Reductase, subunit A"/>
    <property type="match status" value="1"/>
</dbReference>
<organism evidence="1 2">
    <name type="scientific">Actinomadura madurae</name>
    <dbReference type="NCBI Taxonomy" id="1993"/>
    <lineage>
        <taxon>Bacteria</taxon>
        <taxon>Bacillati</taxon>
        <taxon>Actinomycetota</taxon>
        <taxon>Actinomycetes</taxon>
        <taxon>Streptosporangiales</taxon>
        <taxon>Thermomonosporaceae</taxon>
        <taxon>Actinomadura</taxon>
    </lineage>
</organism>
<sequence>MTKVYTTASMSLDGFIAGPQESGFDRLHRWHDSGNVAIPMLSGKMTLGLSEASALHWREMAGTAGAGVIGRRLFDLTNGWGGDSPTGEPVFVVTHNVPDDWKDRDTTVPFTFVTDGVASAIEQAKAVAGDRYVNVAAGTIARQALELGLLDEVWIDLMPVFLGDGVPYLSELGGPVDLEGPIATLQGNGVTHLRYRVAR</sequence>
<keyword evidence="2" id="KW-1185">Reference proteome</keyword>
<gene>
    <name evidence="1" type="ORF">SAMN04489713_126107</name>
</gene>
<proteinExistence type="predicted"/>
<dbReference type="RefSeq" id="WP_075024658.1">
    <property type="nucleotide sequence ID" value="NZ_FOVH01000026.1"/>
</dbReference>
<dbReference type="AlphaFoldDB" id="A0A1I5XFS2"/>
<dbReference type="InParanoid" id="A0A1I5XFS2"/>